<keyword evidence="2" id="KW-1185">Reference proteome</keyword>
<dbReference type="AlphaFoldDB" id="A0AA43QNV6"/>
<accession>A0AA43QNV6</accession>
<evidence type="ECO:0000313" key="1">
    <source>
        <dbReference type="EMBL" id="MDI1488168.1"/>
    </source>
</evidence>
<protein>
    <submittedName>
        <fullName evidence="1">Uncharacterized protein</fullName>
    </submittedName>
</protein>
<name>A0AA43QNV6_9LECA</name>
<sequence length="204" mass="24006">MTLSSYHPSTEHVLWQIHRCQRFLNEIHDNLGYTQAYGLPVPPTTIQTWRIITDRLDYITYRWETALQKKKKHTTNMLCSQECEAKVVNLWDTLERARDHEVCAADSEINMRKSAAERWSKLQGFEARYGDDSSKAPDVEAYRALCSLQRYTEGRGWIINDVFGATWSKSELSERKETSEKHIQDFSSSRTSLFYKRQTWRDLS</sequence>
<organism evidence="1 2">
    <name type="scientific">Ramalina farinacea</name>
    <dbReference type="NCBI Taxonomy" id="258253"/>
    <lineage>
        <taxon>Eukaryota</taxon>
        <taxon>Fungi</taxon>
        <taxon>Dikarya</taxon>
        <taxon>Ascomycota</taxon>
        <taxon>Pezizomycotina</taxon>
        <taxon>Lecanoromycetes</taxon>
        <taxon>OSLEUM clade</taxon>
        <taxon>Lecanoromycetidae</taxon>
        <taxon>Lecanorales</taxon>
        <taxon>Lecanorineae</taxon>
        <taxon>Ramalinaceae</taxon>
        <taxon>Ramalina</taxon>
    </lineage>
</organism>
<evidence type="ECO:0000313" key="2">
    <source>
        <dbReference type="Proteomes" id="UP001161017"/>
    </source>
</evidence>
<dbReference type="Proteomes" id="UP001161017">
    <property type="component" value="Unassembled WGS sequence"/>
</dbReference>
<gene>
    <name evidence="1" type="ORF">OHK93_007442</name>
</gene>
<dbReference type="EMBL" id="JAPUFD010000007">
    <property type="protein sequence ID" value="MDI1488168.1"/>
    <property type="molecule type" value="Genomic_DNA"/>
</dbReference>
<proteinExistence type="predicted"/>
<comment type="caution">
    <text evidence="1">The sequence shown here is derived from an EMBL/GenBank/DDBJ whole genome shotgun (WGS) entry which is preliminary data.</text>
</comment>
<reference evidence="1" key="1">
    <citation type="journal article" date="2023" name="Genome Biol. Evol.">
        <title>First Whole Genome Sequence and Flow Cytometry Genome Size Data for the Lichen-Forming Fungus Ramalina farinacea (Ascomycota).</title>
        <authorList>
            <person name="Llewellyn T."/>
            <person name="Mian S."/>
            <person name="Hill R."/>
            <person name="Leitch I.J."/>
            <person name="Gaya E."/>
        </authorList>
    </citation>
    <scope>NUCLEOTIDE SEQUENCE</scope>
    <source>
        <strain evidence="1">LIQ254RAFAR</strain>
    </source>
</reference>